<dbReference type="InterPro" id="IPR012946">
    <property type="entry name" value="X8"/>
</dbReference>
<evidence type="ECO:0000256" key="2">
    <source>
        <dbReference type="ARBA" id="ARBA00004609"/>
    </source>
</evidence>
<evidence type="ECO:0000256" key="10">
    <source>
        <dbReference type="ARBA" id="ARBA00022821"/>
    </source>
</evidence>
<sequence>MASPPFTPSHHLLLPYFSTLPTFLLLILPTLIQIQGVNGGSIGVNYGTVADNLPPPSKVAAFLLDNTIIDRVRLFDADPDILRAFAHTGISVSITIPNDQIPRLVKPNFAEEWIKFNIQPYIPATNIIRVLVGNEVLSTANKLLIANLVPAMQSLHTALVEASLDRRIQISTPHSLGILSNSTPPSTGRFRQGYDTHVIKPMLSFLRETNSPLMVNPYPFFACTAENLDYALFRPNPGVFDSDLGILYTNMLDAQLDAVYSAMKSMNFEDLDIVIAETGWPSKGDPSQVGVGPKEAAYYNGNLMRHVVTGKGTPLMPNRTFETYIFALFNENLKPGPVGERNFGLFEPDLTPVYEIGILRPTAQSATPRAHQGPVEGPISTPRSPSRSTVSESKRWCVPKTEASVEALQRNIDYVCGLGLDCGPIQENGPCYAPNTVRGHAAYVMNAYFQATEGKEFDCDFDQTGALTTVDPMINGFGSEGSSIRRSGKAQQNQRLLACYLWEEVVYPSQGLACCRRLGVNQSGNGFKSLFWLPCKDIEFVTFLVNAESFGYQTEFKMVIIRDEVYDVTPFMEDHPGGDEVLLSATGKDATNDFEDVGHSDSAREMMDKYYIGEIDPSTVPLKKIYIPSQQTQHNPDKTPEFVIKILQFLVPMLILGLAFAVRHYTKNE</sequence>
<dbReference type="SUPFAM" id="SSF51445">
    <property type="entry name" value="(Trans)glycosidases"/>
    <property type="match status" value="1"/>
</dbReference>
<dbReference type="GO" id="GO:0042973">
    <property type="term" value="F:glucan endo-1,3-beta-D-glucosidase activity"/>
    <property type="evidence" value="ECO:0007669"/>
    <property type="project" value="UniProtKB-EC"/>
</dbReference>
<dbReference type="InterPro" id="IPR000490">
    <property type="entry name" value="Glyco_hydro_17"/>
</dbReference>
<keyword evidence="6" id="KW-0336">GPI-anchor</keyword>
<dbReference type="InterPro" id="IPR044965">
    <property type="entry name" value="Glyco_hydro_17_plant"/>
</dbReference>
<dbReference type="GO" id="GO:0005975">
    <property type="term" value="P:carbohydrate metabolic process"/>
    <property type="evidence" value="ECO:0007669"/>
    <property type="project" value="InterPro"/>
</dbReference>
<keyword evidence="13 17" id="KW-0326">Glycosidase</keyword>
<keyword evidence="10" id="KW-0611">Plant defense</keyword>
<feature type="region of interest" description="Disordered" evidence="18">
    <location>
        <begin position="364"/>
        <end position="393"/>
    </location>
</feature>
<dbReference type="EC" id="3.2.1.39" evidence="4"/>
<dbReference type="FunFam" id="1.20.58.1040:FF:000003">
    <property type="entry name" value="glucan endo-1,3-beta-glucosidase 7"/>
    <property type="match status" value="1"/>
</dbReference>
<dbReference type="PROSITE" id="PS00191">
    <property type="entry name" value="CYTOCHROME_B5_1"/>
    <property type="match status" value="1"/>
</dbReference>
<keyword evidence="11" id="KW-0408">Iron</keyword>
<dbReference type="SUPFAM" id="SSF55856">
    <property type="entry name" value="Cytochrome b5-like heme/steroid binding domain"/>
    <property type="match status" value="1"/>
</dbReference>
<gene>
    <name evidence="22" type="ORF">E5676_scaffold376G00250</name>
    <name evidence="21" type="ORF">E6C27_scaffold44G00230</name>
</gene>
<dbReference type="InterPro" id="IPR018506">
    <property type="entry name" value="Cyt_B5_heme-BS"/>
</dbReference>
<comment type="caution">
    <text evidence="21">The sequence shown here is derived from an EMBL/GenBank/DDBJ whole genome shotgun (WGS) entry which is preliminary data.</text>
</comment>
<dbReference type="Gene3D" id="1.20.58.1040">
    <property type="match status" value="1"/>
</dbReference>
<dbReference type="Gene3D" id="3.20.20.80">
    <property type="entry name" value="Glycosidases"/>
    <property type="match status" value="1"/>
</dbReference>
<evidence type="ECO:0000256" key="3">
    <source>
        <dbReference type="ARBA" id="ARBA00008773"/>
    </source>
</evidence>
<keyword evidence="19" id="KW-0472">Membrane</keyword>
<reference evidence="23 24" key="1">
    <citation type="submission" date="2019-08" db="EMBL/GenBank/DDBJ databases">
        <title>Draft genome sequences of two oriental melons (Cucumis melo L. var makuwa).</title>
        <authorList>
            <person name="Kwon S.-Y."/>
        </authorList>
    </citation>
    <scope>NUCLEOTIDE SEQUENCE [LARGE SCALE GENOMIC DNA]</scope>
    <source>
        <strain evidence="24">cv. Chang Bougi</strain>
        <strain evidence="23">cv. SW 3</strain>
        <tissue evidence="21">Leaf</tissue>
    </source>
</reference>
<keyword evidence="19" id="KW-0812">Transmembrane</keyword>
<evidence type="ECO:0000256" key="17">
    <source>
        <dbReference type="RuleBase" id="RU004336"/>
    </source>
</evidence>
<evidence type="ECO:0000256" key="16">
    <source>
        <dbReference type="RuleBase" id="RU004335"/>
    </source>
</evidence>
<evidence type="ECO:0000313" key="23">
    <source>
        <dbReference type="Proteomes" id="UP000321393"/>
    </source>
</evidence>
<keyword evidence="6" id="KW-0449">Lipoprotein</keyword>
<feature type="transmembrane region" description="Helical" evidence="19">
    <location>
        <begin position="12"/>
        <end position="32"/>
    </location>
</feature>
<proteinExistence type="inferred from homology"/>
<dbReference type="PROSITE" id="PS00587">
    <property type="entry name" value="GLYCOSYL_HYDROL_F17"/>
    <property type="match status" value="1"/>
</dbReference>
<dbReference type="GO" id="GO:0006952">
    <property type="term" value="P:defense response"/>
    <property type="evidence" value="ECO:0007669"/>
    <property type="project" value="UniProtKB-KW"/>
</dbReference>
<dbReference type="SMART" id="SM00768">
    <property type="entry name" value="X8"/>
    <property type="match status" value="1"/>
</dbReference>
<dbReference type="SMART" id="SM01117">
    <property type="entry name" value="Cyt-b5"/>
    <property type="match status" value="1"/>
</dbReference>
<evidence type="ECO:0000256" key="19">
    <source>
        <dbReference type="SAM" id="Phobius"/>
    </source>
</evidence>
<comment type="subcellular location">
    <subcellularLocation>
        <location evidence="2">Cell membrane</location>
        <topology evidence="2">Lipid-anchor</topology>
        <topology evidence="2">GPI-anchor</topology>
    </subcellularLocation>
</comment>
<dbReference type="EMBL" id="SSTD01013643">
    <property type="protein sequence ID" value="TYK05933.1"/>
    <property type="molecule type" value="Genomic_DNA"/>
</dbReference>
<dbReference type="InterPro" id="IPR036400">
    <property type="entry name" value="Cyt_B5-like_heme/steroid_sf"/>
</dbReference>
<keyword evidence="6" id="KW-0325">Glycoprotein</keyword>
<dbReference type="GO" id="GO:0005886">
    <property type="term" value="C:plasma membrane"/>
    <property type="evidence" value="ECO:0007669"/>
    <property type="project" value="UniProtKB-SubCell"/>
</dbReference>
<keyword evidence="7" id="KW-0479">Metal-binding</keyword>
<dbReference type="Proteomes" id="UP000321393">
    <property type="component" value="Unassembled WGS sequence"/>
</dbReference>
<evidence type="ECO:0000259" key="20">
    <source>
        <dbReference type="PROSITE" id="PS50255"/>
    </source>
</evidence>
<feature type="compositionally biased region" description="Low complexity" evidence="18">
    <location>
        <begin position="380"/>
        <end position="391"/>
    </location>
</feature>
<evidence type="ECO:0000256" key="11">
    <source>
        <dbReference type="ARBA" id="ARBA00023004"/>
    </source>
</evidence>
<evidence type="ECO:0000256" key="1">
    <source>
        <dbReference type="ARBA" id="ARBA00000382"/>
    </source>
</evidence>
<name>A0A5A7TGS6_CUCMM</name>
<dbReference type="Pfam" id="PF07983">
    <property type="entry name" value="X8"/>
    <property type="match status" value="1"/>
</dbReference>
<comment type="catalytic activity">
    <reaction evidence="1">
        <text>Hydrolysis of (1-&gt;3)-beta-D-glucosidic linkages in (1-&gt;3)-beta-D-glucans.</text>
        <dbReference type="EC" id="3.2.1.39"/>
    </reaction>
</comment>
<evidence type="ECO:0000313" key="24">
    <source>
        <dbReference type="Proteomes" id="UP000321947"/>
    </source>
</evidence>
<evidence type="ECO:0000256" key="7">
    <source>
        <dbReference type="ARBA" id="ARBA00022723"/>
    </source>
</evidence>
<protein>
    <recommendedName>
        <fullName evidence="4">glucan endo-1,3-beta-D-glucosidase</fullName>
        <ecNumber evidence="4">3.2.1.39</ecNumber>
    </recommendedName>
    <alternativeName>
        <fullName evidence="14">(1-&gt;3)-beta-glucan endohydrolase</fullName>
    </alternativeName>
    <alternativeName>
        <fullName evidence="15">Beta-1,3-endoglucanase</fullName>
    </alternativeName>
</protein>
<organism evidence="21 23">
    <name type="scientific">Cucumis melo var. makuwa</name>
    <name type="common">Oriental melon</name>
    <dbReference type="NCBI Taxonomy" id="1194695"/>
    <lineage>
        <taxon>Eukaryota</taxon>
        <taxon>Viridiplantae</taxon>
        <taxon>Streptophyta</taxon>
        <taxon>Embryophyta</taxon>
        <taxon>Tracheophyta</taxon>
        <taxon>Spermatophyta</taxon>
        <taxon>Magnoliopsida</taxon>
        <taxon>eudicotyledons</taxon>
        <taxon>Gunneridae</taxon>
        <taxon>Pentapetalae</taxon>
        <taxon>rosids</taxon>
        <taxon>fabids</taxon>
        <taxon>Cucurbitales</taxon>
        <taxon>Cucurbitaceae</taxon>
        <taxon>Benincaseae</taxon>
        <taxon>Cucumis</taxon>
    </lineage>
</organism>
<comment type="similarity">
    <text evidence="3 16">Belongs to the glycosyl hydrolase 17 family.</text>
</comment>
<evidence type="ECO:0000256" key="9">
    <source>
        <dbReference type="ARBA" id="ARBA00022801"/>
    </source>
</evidence>
<accession>A0A5A7TGS6</accession>
<dbReference type="InterPro" id="IPR001199">
    <property type="entry name" value="Cyt_B5-like_heme/steroid-bd"/>
</dbReference>
<keyword evidence="5" id="KW-0349">Heme</keyword>
<dbReference type="PRINTS" id="PR00363">
    <property type="entry name" value="CYTOCHROMEB5"/>
</dbReference>
<keyword evidence="9 17" id="KW-0378">Hydrolase</keyword>
<dbReference type="Proteomes" id="UP000321947">
    <property type="component" value="Unassembled WGS sequence"/>
</dbReference>
<dbReference type="Pfam" id="PF00173">
    <property type="entry name" value="Cyt-b5"/>
    <property type="match status" value="1"/>
</dbReference>
<evidence type="ECO:0000256" key="6">
    <source>
        <dbReference type="ARBA" id="ARBA00022622"/>
    </source>
</evidence>
<dbReference type="EMBL" id="SSTE01015921">
    <property type="protein sequence ID" value="KAA0042530.1"/>
    <property type="molecule type" value="Genomic_DNA"/>
</dbReference>
<feature type="domain" description="Cytochrome b5 heme-binding" evidence="20">
    <location>
        <begin position="559"/>
        <end position="616"/>
    </location>
</feature>
<dbReference type="OrthoDB" id="1938138at2759"/>
<dbReference type="AlphaFoldDB" id="A0A5A7TGS6"/>
<evidence type="ECO:0000256" key="8">
    <source>
        <dbReference type="ARBA" id="ARBA00022729"/>
    </source>
</evidence>
<dbReference type="Gene3D" id="3.10.120.10">
    <property type="entry name" value="Cytochrome b5-like heme/steroid binding domain"/>
    <property type="match status" value="1"/>
</dbReference>
<dbReference type="PANTHER" id="PTHR32227">
    <property type="entry name" value="GLUCAN ENDO-1,3-BETA-GLUCOSIDASE BG1-RELATED-RELATED"/>
    <property type="match status" value="1"/>
</dbReference>
<evidence type="ECO:0000256" key="14">
    <source>
        <dbReference type="ARBA" id="ARBA00033335"/>
    </source>
</evidence>
<evidence type="ECO:0000256" key="12">
    <source>
        <dbReference type="ARBA" id="ARBA00023157"/>
    </source>
</evidence>
<keyword evidence="8" id="KW-0732">Signal</keyword>
<evidence type="ECO:0000256" key="4">
    <source>
        <dbReference type="ARBA" id="ARBA00012780"/>
    </source>
</evidence>
<keyword evidence="12" id="KW-1015">Disulfide bond</keyword>
<evidence type="ECO:0000256" key="18">
    <source>
        <dbReference type="SAM" id="MobiDB-lite"/>
    </source>
</evidence>
<dbReference type="STRING" id="1194695.A0A5A7TGS6"/>
<evidence type="ECO:0000256" key="15">
    <source>
        <dbReference type="ARBA" id="ARBA00033417"/>
    </source>
</evidence>
<dbReference type="GO" id="GO:0020037">
    <property type="term" value="F:heme binding"/>
    <property type="evidence" value="ECO:0007669"/>
    <property type="project" value="InterPro"/>
</dbReference>
<dbReference type="PROSITE" id="PS50255">
    <property type="entry name" value="CYTOCHROME_B5_2"/>
    <property type="match status" value="1"/>
</dbReference>
<evidence type="ECO:0000256" key="13">
    <source>
        <dbReference type="ARBA" id="ARBA00023295"/>
    </source>
</evidence>
<dbReference type="GO" id="GO:0046872">
    <property type="term" value="F:metal ion binding"/>
    <property type="evidence" value="ECO:0007669"/>
    <property type="project" value="UniProtKB-KW"/>
</dbReference>
<evidence type="ECO:0000313" key="22">
    <source>
        <dbReference type="EMBL" id="TYK05933.1"/>
    </source>
</evidence>
<evidence type="ECO:0000313" key="21">
    <source>
        <dbReference type="EMBL" id="KAA0042530.1"/>
    </source>
</evidence>
<dbReference type="Pfam" id="PF00332">
    <property type="entry name" value="Glyco_hydro_17"/>
    <property type="match status" value="1"/>
</dbReference>
<dbReference type="GO" id="GO:0098552">
    <property type="term" value="C:side of membrane"/>
    <property type="evidence" value="ECO:0007669"/>
    <property type="project" value="UniProtKB-KW"/>
</dbReference>
<keyword evidence="19" id="KW-1133">Transmembrane helix</keyword>
<evidence type="ECO:0000256" key="5">
    <source>
        <dbReference type="ARBA" id="ARBA00022617"/>
    </source>
</evidence>
<dbReference type="InterPro" id="IPR017853">
    <property type="entry name" value="GH"/>
</dbReference>
<dbReference type="FunFam" id="3.20.20.80:FF:000002">
    <property type="entry name" value="Glucan endo-1,3-beta-glucosidase 3"/>
    <property type="match status" value="1"/>
</dbReference>